<name>A0A7V2F3I9_UNCEI</name>
<keyword evidence="2" id="KW-0328">Glycosyltransferase</keyword>
<dbReference type="Proteomes" id="UP000886069">
    <property type="component" value="Unassembled WGS sequence"/>
</dbReference>
<evidence type="ECO:0000256" key="1">
    <source>
        <dbReference type="ARBA" id="ARBA00008799"/>
    </source>
</evidence>
<reference evidence="10" key="1">
    <citation type="journal article" date="2020" name="mSystems">
        <title>Genome- and Community-Level Interaction Insights into Carbon Utilization and Element Cycling Functions of Hydrothermarchaeota in Hydrothermal Sediment.</title>
        <authorList>
            <person name="Zhou Z."/>
            <person name="Liu Y."/>
            <person name="Xu W."/>
            <person name="Pan J."/>
            <person name="Luo Z.H."/>
            <person name="Li M."/>
        </authorList>
    </citation>
    <scope>NUCLEOTIDE SEQUENCE [LARGE SCALE GENOMIC DNA]</scope>
    <source>
        <strain evidence="10">SpSt-1233</strain>
    </source>
</reference>
<comment type="caution">
    <text evidence="10">The sequence shown here is derived from an EMBL/GenBank/DDBJ whole genome shotgun (WGS) entry which is preliminary data.</text>
</comment>
<dbReference type="GO" id="GO:0033828">
    <property type="term" value="F:glucosylglycerol-phosphate synthase activity"/>
    <property type="evidence" value="ECO:0007669"/>
    <property type="project" value="UniProtKB-EC"/>
</dbReference>
<dbReference type="GO" id="GO:0004805">
    <property type="term" value="F:trehalose-phosphatase activity"/>
    <property type="evidence" value="ECO:0007669"/>
    <property type="project" value="TreeGrafter"/>
</dbReference>
<protein>
    <recommendedName>
        <fullName evidence="8">Glucosylglycerol-phosphate synthase</fullName>
        <ecNumber evidence="7">2.4.1.213</ecNumber>
    </recommendedName>
    <alternativeName>
        <fullName evidence="9">Glucosyl-glycerol-phosphate synthase</fullName>
    </alternativeName>
</protein>
<evidence type="ECO:0000256" key="9">
    <source>
        <dbReference type="ARBA" id="ARBA00080497"/>
    </source>
</evidence>
<dbReference type="Gene3D" id="3.40.50.2000">
    <property type="entry name" value="Glycogen Phosphorylase B"/>
    <property type="match status" value="2"/>
</dbReference>
<dbReference type="GO" id="GO:0003825">
    <property type="term" value="F:alpha,alpha-trehalose-phosphate synthase (UDP-forming) activity"/>
    <property type="evidence" value="ECO:0007669"/>
    <property type="project" value="TreeGrafter"/>
</dbReference>
<dbReference type="CDD" id="cd03788">
    <property type="entry name" value="GT20_TPS"/>
    <property type="match status" value="1"/>
</dbReference>
<keyword evidence="3" id="KW-0808">Transferase</keyword>
<sequence length="483" mass="54773">MENDSRKLIIASNRLPFILERDGGSWKLLPGSGGLVTALAPVLRDRGGIWIGWPGLSGTADISGQISRASDEAGFDMKPVYLDAEDVRRYYKGLSNEVLWPLFHDLQSYCNFDPSYWQSYLDINARFAGVIGEQAGSGDFIWVHDYHLLATGSEIRKAGISASTGFFLHIPFPPLDIFAKLPWRSEILRSMLDYDLIGFQTPRDRRNFIQCLRTFVDDIAIVGKGQVIEARAGEKTIRIGYFPISIDYTEFSQLAGSREVADAAWFIHEDIPKGKIVLGVDRLDYTKGIPYRLRAFEDFLEKHPELHRKITLVQVVVPSRRDIPVYEELKIEIERMVGEINGRFTRSGWVPIHYIFRSLSRPELLGYYRAAEIALLTPLKDGMNLVAKEYCASNIERSGVLILSEFAGAAPQMKKEAILVNPYNIEQVSDAIFQAWTMDLRERRSRMEKLQASVARNDIYWWVNSYLKASLAGALDDFPTVST</sequence>
<organism evidence="10">
    <name type="scientific">Eiseniibacteriota bacterium</name>
    <dbReference type="NCBI Taxonomy" id="2212470"/>
    <lineage>
        <taxon>Bacteria</taxon>
        <taxon>Candidatus Eiseniibacteriota</taxon>
    </lineage>
</organism>
<dbReference type="SUPFAM" id="SSF53756">
    <property type="entry name" value="UDP-Glycosyltransferase/glycogen phosphorylase"/>
    <property type="match status" value="1"/>
</dbReference>
<comment type="pathway">
    <text evidence="6">Glycan metabolism; glucosylglycerol biosynthesis.</text>
</comment>
<dbReference type="InterPro" id="IPR001830">
    <property type="entry name" value="Glyco_trans_20"/>
</dbReference>
<dbReference type="GO" id="GO:0005992">
    <property type="term" value="P:trehalose biosynthetic process"/>
    <property type="evidence" value="ECO:0007669"/>
    <property type="project" value="InterPro"/>
</dbReference>
<evidence type="ECO:0000256" key="5">
    <source>
        <dbReference type="ARBA" id="ARBA00055920"/>
    </source>
</evidence>
<evidence type="ECO:0000256" key="7">
    <source>
        <dbReference type="ARBA" id="ARBA00066821"/>
    </source>
</evidence>
<evidence type="ECO:0000256" key="2">
    <source>
        <dbReference type="ARBA" id="ARBA00022676"/>
    </source>
</evidence>
<evidence type="ECO:0000256" key="8">
    <source>
        <dbReference type="ARBA" id="ARBA00069974"/>
    </source>
</evidence>
<dbReference type="AlphaFoldDB" id="A0A7V2F3I9"/>
<gene>
    <name evidence="10" type="ORF">ENO08_05330</name>
</gene>
<comment type="catalytic activity">
    <reaction evidence="4">
        <text>ADP-alpha-D-glucose + sn-glycerol 3-phosphate = 2-O-(alpha-D-glucopyranosyl)-sn-glycerol 3-phosphate + ADP + H(+)</text>
        <dbReference type="Rhea" id="RHEA:12881"/>
        <dbReference type="ChEBI" id="CHEBI:15378"/>
        <dbReference type="ChEBI" id="CHEBI:57498"/>
        <dbReference type="ChEBI" id="CHEBI:57597"/>
        <dbReference type="ChEBI" id="CHEBI:87089"/>
        <dbReference type="ChEBI" id="CHEBI:456216"/>
        <dbReference type="EC" id="2.4.1.213"/>
    </reaction>
</comment>
<evidence type="ECO:0000313" key="10">
    <source>
        <dbReference type="EMBL" id="HER43862.1"/>
    </source>
</evidence>
<evidence type="ECO:0000256" key="4">
    <source>
        <dbReference type="ARBA" id="ARBA00052754"/>
    </source>
</evidence>
<dbReference type="FunFam" id="3.40.50.2000:FF:000010">
    <property type="entry name" value="Alpha,alpha-trehalose-phosphate synthase"/>
    <property type="match status" value="1"/>
</dbReference>
<dbReference type="GO" id="GO:0005829">
    <property type="term" value="C:cytosol"/>
    <property type="evidence" value="ECO:0007669"/>
    <property type="project" value="TreeGrafter"/>
</dbReference>
<evidence type="ECO:0000256" key="6">
    <source>
        <dbReference type="ARBA" id="ARBA00060702"/>
    </source>
</evidence>
<dbReference type="PANTHER" id="PTHR10788">
    <property type="entry name" value="TREHALOSE-6-PHOSPHATE SYNTHASE"/>
    <property type="match status" value="1"/>
</dbReference>
<dbReference type="Pfam" id="PF00982">
    <property type="entry name" value="Glyco_transf_20"/>
    <property type="match status" value="1"/>
</dbReference>
<comment type="similarity">
    <text evidence="1">Belongs to the glycosyltransferase 20 family.</text>
</comment>
<dbReference type="PANTHER" id="PTHR10788:SF106">
    <property type="entry name" value="BCDNA.GH08860"/>
    <property type="match status" value="1"/>
</dbReference>
<accession>A0A7V2F3I9</accession>
<proteinExistence type="inferred from homology"/>
<dbReference type="EMBL" id="DSEC01000377">
    <property type="protein sequence ID" value="HER43862.1"/>
    <property type="molecule type" value="Genomic_DNA"/>
</dbReference>
<comment type="function">
    <text evidence="5">Involved in salt tolerance by producing GG-phosphate from ADP-glucose and glycerol-3-phosphate (G3P), an intermediate in the synthesis of the osmolyte glucosylglycerol (GG).</text>
</comment>
<dbReference type="EC" id="2.4.1.213" evidence="7"/>
<evidence type="ECO:0000256" key="3">
    <source>
        <dbReference type="ARBA" id="ARBA00022679"/>
    </source>
</evidence>